<dbReference type="EMBL" id="CAKKNE010000006">
    <property type="protein sequence ID" value="CAH0380136.1"/>
    <property type="molecule type" value="Genomic_DNA"/>
</dbReference>
<dbReference type="PANTHER" id="PTHR43358:SF4">
    <property type="entry name" value="ALPHA_BETA HYDROLASE FOLD-1 DOMAIN-CONTAINING PROTEIN"/>
    <property type="match status" value="1"/>
</dbReference>
<evidence type="ECO:0000313" key="2">
    <source>
        <dbReference type="EMBL" id="CAH0380136.1"/>
    </source>
</evidence>
<gene>
    <name evidence="2" type="ORF">PECAL_6P17760</name>
</gene>
<dbReference type="SUPFAM" id="SSF53474">
    <property type="entry name" value="alpha/beta-Hydrolases"/>
    <property type="match status" value="1"/>
</dbReference>
<evidence type="ECO:0000313" key="3">
    <source>
        <dbReference type="Proteomes" id="UP000789595"/>
    </source>
</evidence>
<accession>A0A8J2WTE7</accession>
<dbReference type="OrthoDB" id="10249433at2759"/>
<name>A0A8J2WTE7_9STRA</name>
<keyword evidence="3" id="KW-1185">Reference proteome</keyword>
<dbReference type="InterPro" id="IPR029058">
    <property type="entry name" value="AB_hydrolase_fold"/>
</dbReference>
<proteinExistence type="predicted"/>
<dbReference type="InterPro" id="IPR022742">
    <property type="entry name" value="Hydrolase_4"/>
</dbReference>
<comment type="caution">
    <text evidence="2">The sequence shown here is derived from an EMBL/GenBank/DDBJ whole genome shotgun (WGS) entry which is preliminary data.</text>
</comment>
<reference evidence="2" key="1">
    <citation type="submission" date="2021-11" db="EMBL/GenBank/DDBJ databases">
        <authorList>
            <consortium name="Genoscope - CEA"/>
            <person name="William W."/>
        </authorList>
    </citation>
    <scope>NUCLEOTIDE SEQUENCE</scope>
</reference>
<organism evidence="2 3">
    <name type="scientific">Pelagomonas calceolata</name>
    <dbReference type="NCBI Taxonomy" id="35677"/>
    <lineage>
        <taxon>Eukaryota</taxon>
        <taxon>Sar</taxon>
        <taxon>Stramenopiles</taxon>
        <taxon>Ochrophyta</taxon>
        <taxon>Pelagophyceae</taxon>
        <taxon>Pelagomonadales</taxon>
        <taxon>Pelagomonadaceae</taxon>
        <taxon>Pelagomonas</taxon>
    </lineage>
</organism>
<dbReference type="Gene3D" id="3.40.50.1820">
    <property type="entry name" value="alpha/beta hydrolase"/>
    <property type="match status" value="1"/>
</dbReference>
<protein>
    <recommendedName>
        <fullName evidence="1">Serine aminopeptidase S33 domain-containing protein</fullName>
    </recommendedName>
</protein>
<dbReference type="Proteomes" id="UP000789595">
    <property type="component" value="Unassembled WGS sequence"/>
</dbReference>
<dbReference type="InterPro" id="IPR052920">
    <property type="entry name" value="DNA-binding_regulatory"/>
</dbReference>
<dbReference type="Pfam" id="PF12146">
    <property type="entry name" value="Hydrolase_4"/>
    <property type="match status" value="1"/>
</dbReference>
<dbReference type="AlphaFoldDB" id="A0A8J2WTE7"/>
<sequence>MFCQCYDVAEQRGDPALPPWRTDVLQARIDKALARELRRVVVVQRGPRPALLIYPEGNRSTPIYRASLDSVELTGEPHLLVRIQPRDDDAALLLRFETLEAKINWWRAVAQLTTPSQYETADELDQITTAISEEDSDGDIDEDASTLKKTRQAFEQAVQAFVRPPRARYDMSQLGPRAFPFGGKAYRRQDATTANQRGEVVRYSVWRGVEDRDRKTLLYVHANAGCRLEALSVLGPCLQMGFQVIALDCAGSGLSGGEHTTLGWRERDDVRAVIDAEDCGQVTLWGRSMGAATALLYAATRDPNVVALILDSPFQSLRQLALDVVQSALGGSELNGAARVASIGALRLVRGAVRRRAGFDIYDVDIERHARECACPTLVLCALDDALVPPAHSHAVHAALPKAELCVCPGTHNSVRPRGVSQRVERFLREHVFGDVPASSGDVEGLLDEAAVASPTIGRSVAPWHAEALATRARATAPRFLGSFDEEDLVAARRVDTPDE</sequence>
<evidence type="ECO:0000259" key="1">
    <source>
        <dbReference type="Pfam" id="PF12146"/>
    </source>
</evidence>
<feature type="domain" description="Serine aminopeptidase S33" evidence="1">
    <location>
        <begin position="239"/>
        <end position="407"/>
    </location>
</feature>
<dbReference type="PANTHER" id="PTHR43358">
    <property type="entry name" value="ALPHA/BETA-HYDROLASE"/>
    <property type="match status" value="1"/>
</dbReference>